<dbReference type="OrthoDB" id="1432093at2759"/>
<dbReference type="EMBL" id="OU895877">
    <property type="protein sequence ID" value="CAG9797403.1"/>
    <property type="molecule type" value="Genomic_DNA"/>
</dbReference>
<dbReference type="InterPro" id="IPR051181">
    <property type="entry name" value="CAF1_poly(A)_ribonucleases"/>
</dbReference>
<dbReference type="PANTHER" id="PTHR15092">
    <property type="entry name" value="POLY A -SPECIFIC RIBONUCLEASE/TARGET OF EGR1, MEMBER 1"/>
    <property type="match status" value="1"/>
</dbReference>
<keyword evidence="4" id="KW-0812">Transmembrane</keyword>
<dbReference type="Proteomes" id="UP001153620">
    <property type="component" value="Chromosome 1"/>
</dbReference>
<evidence type="ECO:0000256" key="4">
    <source>
        <dbReference type="SAM" id="Phobius"/>
    </source>
</evidence>
<evidence type="ECO:0000313" key="7">
    <source>
        <dbReference type="Proteomes" id="UP001153620"/>
    </source>
</evidence>
<dbReference type="GO" id="GO:0003723">
    <property type="term" value="F:RNA binding"/>
    <property type="evidence" value="ECO:0007669"/>
    <property type="project" value="InterPro"/>
</dbReference>
<feature type="coiled-coil region" evidence="2">
    <location>
        <begin position="130"/>
        <end position="158"/>
    </location>
</feature>
<dbReference type="SUPFAM" id="SSF54928">
    <property type="entry name" value="RNA-binding domain, RBD"/>
    <property type="match status" value="1"/>
</dbReference>
<organism evidence="6 7">
    <name type="scientific">Chironomus riparius</name>
    <dbReference type="NCBI Taxonomy" id="315576"/>
    <lineage>
        <taxon>Eukaryota</taxon>
        <taxon>Metazoa</taxon>
        <taxon>Ecdysozoa</taxon>
        <taxon>Arthropoda</taxon>
        <taxon>Hexapoda</taxon>
        <taxon>Insecta</taxon>
        <taxon>Pterygota</taxon>
        <taxon>Neoptera</taxon>
        <taxon>Endopterygota</taxon>
        <taxon>Diptera</taxon>
        <taxon>Nematocera</taxon>
        <taxon>Chironomoidea</taxon>
        <taxon>Chironomidae</taxon>
        <taxon>Chironominae</taxon>
        <taxon>Chironomus</taxon>
    </lineage>
</organism>
<feature type="domain" description="Poly(A)-specific ribonuclease RNA-binding" evidence="5">
    <location>
        <begin position="426"/>
        <end position="503"/>
    </location>
</feature>
<proteinExistence type="inferred from homology"/>
<evidence type="ECO:0000259" key="5">
    <source>
        <dbReference type="Pfam" id="PF08675"/>
    </source>
</evidence>
<dbReference type="GO" id="GO:0046872">
    <property type="term" value="F:metal ion binding"/>
    <property type="evidence" value="ECO:0007669"/>
    <property type="project" value="InterPro"/>
</dbReference>
<evidence type="ECO:0000256" key="1">
    <source>
        <dbReference type="ARBA" id="ARBA00008372"/>
    </source>
</evidence>
<dbReference type="GO" id="GO:0000289">
    <property type="term" value="P:nuclear-transcribed mRNA poly(A) tail shortening"/>
    <property type="evidence" value="ECO:0007669"/>
    <property type="project" value="TreeGrafter"/>
</dbReference>
<dbReference type="GO" id="GO:0005737">
    <property type="term" value="C:cytoplasm"/>
    <property type="evidence" value="ECO:0007669"/>
    <property type="project" value="InterPro"/>
</dbReference>
<dbReference type="SUPFAM" id="SSF82708">
    <property type="entry name" value="R3H domain"/>
    <property type="match status" value="1"/>
</dbReference>
<keyword evidence="7" id="KW-1185">Reference proteome</keyword>
<feature type="region of interest" description="Disordered" evidence="3">
    <location>
        <begin position="506"/>
        <end position="532"/>
    </location>
</feature>
<name>A0A9N9RIF0_9DIPT</name>
<sequence>MEVVKSNFKDLLPEITKDIEESCFISIDCEFTGINSERNIMPFDSSKEYYEKQLKTSKGFIIIQLGLTMFKKDPEDDLPKLKSYNIYTFPSHRTATFTCQAESLTFLGNNGFDFTKLFTNGISYCTTAEEEKLRSNLKEKQEQRMEQVKKRISSEEQDISSRVFINIPENEREFINNAREQIKRVVDKTLLEAVFEKVTAFQRKLLYELIEQDFYNQVSTSTKNLENNKKALIVSVKRSSEDEMRLENDRIRDDERNLIDSIGLRLIMKEISASKKLIIGHNCLLDIMYLTNQCFQELPEDYDGFKKLIHEKFPYIMDTKFLANSDKFKDIFSSTVLNDVYERLLKKPFNKVNVKWEDEYNTYSLETPKEHEAGYDSFLTGYCFLVILNHLKVPLAPKFEKSKELGAFLNRIALQRILNPYIYLTGNEPIPNRSHVFFIKFPHTWVGSDIHDHFKNYGKIQIAWVDNSTAFISLMNRENSSCVIKTIGKAAGFDIKSFADYQTESERMQKKRKKDESSDQESSLKSDSQPKQKHLETEFQIFESKNWTKNQLRTFLSIAFIIILILCMQQYFINP</sequence>
<reference evidence="6" key="1">
    <citation type="submission" date="2022-01" db="EMBL/GenBank/DDBJ databases">
        <authorList>
            <person name="King R."/>
        </authorList>
    </citation>
    <scope>NUCLEOTIDE SEQUENCE</scope>
</reference>
<dbReference type="GO" id="GO:0004535">
    <property type="term" value="F:poly(A)-specific ribonuclease activity"/>
    <property type="evidence" value="ECO:0007669"/>
    <property type="project" value="InterPro"/>
</dbReference>
<dbReference type="GO" id="GO:1990432">
    <property type="term" value="P:siRNA 3'-end processing"/>
    <property type="evidence" value="ECO:0007669"/>
    <property type="project" value="TreeGrafter"/>
</dbReference>
<dbReference type="InterPro" id="IPR012337">
    <property type="entry name" value="RNaseH-like_sf"/>
</dbReference>
<keyword evidence="4" id="KW-1133">Transmembrane helix</keyword>
<dbReference type="InterPro" id="IPR036867">
    <property type="entry name" value="R3H_dom_sf"/>
</dbReference>
<evidence type="ECO:0000256" key="2">
    <source>
        <dbReference type="SAM" id="Coils"/>
    </source>
</evidence>
<dbReference type="InterPro" id="IPR036397">
    <property type="entry name" value="RNaseH_sf"/>
</dbReference>
<dbReference type="PANTHER" id="PTHR15092:SF44">
    <property type="entry name" value="POLY(A)-SPECIFIC RIBONUCLEASE PARN"/>
    <property type="match status" value="1"/>
</dbReference>
<evidence type="ECO:0000256" key="3">
    <source>
        <dbReference type="SAM" id="MobiDB-lite"/>
    </source>
</evidence>
<keyword evidence="4" id="KW-0472">Membrane</keyword>
<comment type="similarity">
    <text evidence="1">Belongs to the CAF1 family.</text>
</comment>
<dbReference type="Pfam" id="PF04857">
    <property type="entry name" value="CAF1"/>
    <property type="match status" value="1"/>
</dbReference>
<protein>
    <recommendedName>
        <fullName evidence="5">Poly(A)-specific ribonuclease RNA-binding domain-containing protein</fullName>
    </recommendedName>
</protein>
<dbReference type="GO" id="GO:1990431">
    <property type="term" value="P:priRNA 3'-end processing"/>
    <property type="evidence" value="ECO:0007669"/>
    <property type="project" value="TreeGrafter"/>
</dbReference>
<dbReference type="Pfam" id="PF08675">
    <property type="entry name" value="RNA_bind"/>
    <property type="match status" value="1"/>
</dbReference>
<dbReference type="InterPro" id="IPR014789">
    <property type="entry name" value="PolyA-riboNase_RNA-binding"/>
</dbReference>
<keyword evidence="2" id="KW-0175">Coiled coil</keyword>
<dbReference type="SUPFAM" id="SSF53098">
    <property type="entry name" value="Ribonuclease H-like"/>
    <property type="match status" value="1"/>
</dbReference>
<dbReference type="Gene3D" id="3.30.420.10">
    <property type="entry name" value="Ribonuclease H-like superfamily/Ribonuclease H"/>
    <property type="match status" value="2"/>
</dbReference>
<dbReference type="InterPro" id="IPR012677">
    <property type="entry name" value="Nucleotide-bd_a/b_plait_sf"/>
</dbReference>
<evidence type="ECO:0000313" key="6">
    <source>
        <dbReference type="EMBL" id="CAG9797403.1"/>
    </source>
</evidence>
<gene>
    <name evidence="6" type="ORF">CHIRRI_LOCUS402</name>
</gene>
<dbReference type="InterPro" id="IPR035979">
    <property type="entry name" value="RBD_domain_sf"/>
</dbReference>
<dbReference type="GO" id="GO:0005634">
    <property type="term" value="C:nucleus"/>
    <property type="evidence" value="ECO:0007669"/>
    <property type="project" value="InterPro"/>
</dbReference>
<accession>A0A9N9RIF0</accession>
<reference evidence="6" key="2">
    <citation type="submission" date="2022-10" db="EMBL/GenBank/DDBJ databases">
        <authorList>
            <consortium name="ENA_rothamsted_submissions"/>
            <consortium name="culmorum"/>
            <person name="King R."/>
        </authorList>
    </citation>
    <scope>NUCLEOTIDE SEQUENCE</scope>
</reference>
<feature type="transmembrane region" description="Helical" evidence="4">
    <location>
        <begin position="554"/>
        <end position="573"/>
    </location>
</feature>
<dbReference type="InterPro" id="IPR006941">
    <property type="entry name" value="RNase_CAF1"/>
</dbReference>
<dbReference type="Gene3D" id="3.30.70.330">
    <property type="match status" value="1"/>
</dbReference>
<dbReference type="AlphaFoldDB" id="A0A9N9RIF0"/>